<feature type="binding site" evidence="11">
    <location>
        <position position="39"/>
    </location>
    <ligand>
        <name>substrate</name>
    </ligand>
</feature>
<keyword evidence="11" id="KW-0963">Cytoplasm</keyword>
<keyword evidence="7 11" id="KW-0418">Kinase</keyword>
<sequence length="172" mass="19344">MEIKNQIDNIILIGFMGTGKSTVGKELVEQLGWDFVDTDVCIVEEAGMTIPEIFERFGEAHFRDLEHRVLAKVLEQRQQIVSTGGGAVLREENRTLMGSKGMVVALTATKETIFDRVKQDENRPLLQGGAWQKIEALLKEREHAYSFANLTIATDDLDKHQIAKRIMQACSI</sequence>
<dbReference type="PANTHER" id="PTHR21087:SF16">
    <property type="entry name" value="SHIKIMATE KINASE 1, CHLOROPLASTIC"/>
    <property type="match status" value="1"/>
</dbReference>
<keyword evidence="6 11" id="KW-0547">Nucleotide-binding</keyword>
<comment type="caution">
    <text evidence="11">Lacks conserved residue(s) required for the propagation of feature annotation.</text>
</comment>
<feature type="binding site" evidence="11">
    <location>
        <begin position="17"/>
        <end position="22"/>
    </location>
    <ligand>
        <name>ATP</name>
        <dbReference type="ChEBI" id="CHEBI:30616"/>
    </ligand>
</feature>
<dbReference type="InterPro" id="IPR000623">
    <property type="entry name" value="Shikimate_kinase/TSH1"/>
</dbReference>
<feature type="binding site" evidence="11">
    <location>
        <position position="63"/>
    </location>
    <ligand>
        <name>substrate</name>
    </ligand>
</feature>
<comment type="subunit">
    <text evidence="11">Monomer.</text>
</comment>
<accession>A0ABW5R669</accession>
<dbReference type="SUPFAM" id="SSF52540">
    <property type="entry name" value="P-loop containing nucleoside triphosphate hydrolases"/>
    <property type="match status" value="1"/>
</dbReference>
<comment type="function">
    <text evidence="11">Catalyzes the specific phosphorylation of the 3-hydroxyl group of shikimic acid using ATP as a cosubstrate.</text>
</comment>
<evidence type="ECO:0000256" key="7">
    <source>
        <dbReference type="ARBA" id="ARBA00022777"/>
    </source>
</evidence>
<dbReference type="PANTHER" id="PTHR21087">
    <property type="entry name" value="SHIKIMATE KINASE"/>
    <property type="match status" value="1"/>
</dbReference>
<evidence type="ECO:0000256" key="2">
    <source>
        <dbReference type="ARBA" id="ARBA00006997"/>
    </source>
</evidence>
<keyword evidence="8 11" id="KW-0067">ATP-binding</keyword>
<protein>
    <recommendedName>
        <fullName evidence="3 11">Shikimate kinase</fullName>
        <shortName evidence="11">SK</shortName>
        <ecNumber evidence="3 11">2.7.1.71</ecNumber>
    </recommendedName>
</protein>
<evidence type="ECO:0000256" key="11">
    <source>
        <dbReference type="HAMAP-Rule" id="MF_00109"/>
    </source>
</evidence>
<evidence type="ECO:0000313" key="13">
    <source>
        <dbReference type="Proteomes" id="UP001597497"/>
    </source>
</evidence>
<comment type="subcellular location">
    <subcellularLocation>
        <location evidence="11">Cytoplasm</location>
    </subcellularLocation>
</comment>
<name>A0ABW5R669_9BACL</name>
<keyword evidence="9 11" id="KW-0057">Aromatic amino acid biosynthesis</keyword>
<dbReference type="HAMAP" id="MF_00109">
    <property type="entry name" value="Shikimate_kinase"/>
    <property type="match status" value="1"/>
</dbReference>
<keyword evidence="13" id="KW-1185">Reference proteome</keyword>
<evidence type="ECO:0000256" key="8">
    <source>
        <dbReference type="ARBA" id="ARBA00022840"/>
    </source>
</evidence>
<feature type="binding site" evidence="11">
    <location>
        <position position="21"/>
    </location>
    <ligand>
        <name>Mg(2+)</name>
        <dbReference type="ChEBI" id="CHEBI:18420"/>
    </ligand>
</feature>
<dbReference type="PROSITE" id="PS01128">
    <property type="entry name" value="SHIKIMATE_KINASE"/>
    <property type="match status" value="1"/>
</dbReference>
<evidence type="ECO:0000313" key="12">
    <source>
        <dbReference type="EMBL" id="MFD2670251.1"/>
    </source>
</evidence>
<dbReference type="Gene3D" id="3.40.50.300">
    <property type="entry name" value="P-loop containing nucleotide triphosphate hydrolases"/>
    <property type="match status" value="1"/>
</dbReference>
<dbReference type="InterPro" id="IPR023000">
    <property type="entry name" value="Shikimate_kinase_CS"/>
</dbReference>
<gene>
    <name evidence="11" type="primary">aroK</name>
    <name evidence="12" type="ORF">ACFSUC_01360</name>
</gene>
<evidence type="ECO:0000256" key="6">
    <source>
        <dbReference type="ARBA" id="ARBA00022741"/>
    </source>
</evidence>
<dbReference type="Proteomes" id="UP001597497">
    <property type="component" value="Unassembled WGS sequence"/>
</dbReference>
<evidence type="ECO:0000256" key="5">
    <source>
        <dbReference type="ARBA" id="ARBA00022679"/>
    </source>
</evidence>
<dbReference type="GO" id="GO:0016301">
    <property type="term" value="F:kinase activity"/>
    <property type="evidence" value="ECO:0007669"/>
    <property type="project" value="UniProtKB-KW"/>
</dbReference>
<evidence type="ECO:0000256" key="1">
    <source>
        <dbReference type="ARBA" id="ARBA00004842"/>
    </source>
</evidence>
<comment type="pathway">
    <text evidence="1 11">Metabolic intermediate biosynthesis; chorismate biosynthesis; chorismate from D-erythrose 4-phosphate and phosphoenolpyruvate: step 5/7.</text>
</comment>
<comment type="cofactor">
    <cofactor evidence="11">
        <name>Mg(2+)</name>
        <dbReference type="ChEBI" id="CHEBI:18420"/>
    </cofactor>
    <text evidence="11">Binds 1 Mg(2+) ion per subunit.</text>
</comment>
<reference evidence="13" key="1">
    <citation type="journal article" date="2019" name="Int. J. Syst. Evol. Microbiol.">
        <title>The Global Catalogue of Microorganisms (GCM) 10K type strain sequencing project: providing services to taxonomists for standard genome sequencing and annotation.</title>
        <authorList>
            <consortium name="The Broad Institute Genomics Platform"/>
            <consortium name="The Broad Institute Genome Sequencing Center for Infectious Disease"/>
            <person name="Wu L."/>
            <person name="Ma J."/>
        </authorList>
    </citation>
    <scope>NUCLEOTIDE SEQUENCE [LARGE SCALE GENOMIC DNA]</scope>
    <source>
        <strain evidence="13">KCTC 33676</strain>
    </source>
</reference>
<comment type="catalytic activity">
    <reaction evidence="10 11">
        <text>shikimate + ATP = 3-phosphoshikimate + ADP + H(+)</text>
        <dbReference type="Rhea" id="RHEA:13121"/>
        <dbReference type="ChEBI" id="CHEBI:15378"/>
        <dbReference type="ChEBI" id="CHEBI:30616"/>
        <dbReference type="ChEBI" id="CHEBI:36208"/>
        <dbReference type="ChEBI" id="CHEBI:145989"/>
        <dbReference type="ChEBI" id="CHEBI:456216"/>
        <dbReference type="EC" id="2.7.1.71"/>
    </reaction>
</comment>
<evidence type="ECO:0000256" key="9">
    <source>
        <dbReference type="ARBA" id="ARBA00023141"/>
    </source>
</evidence>
<dbReference type="InterPro" id="IPR031322">
    <property type="entry name" value="Shikimate/glucono_kinase"/>
</dbReference>
<evidence type="ECO:0000256" key="4">
    <source>
        <dbReference type="ARBA" id="ARBA00022605"/>
    </source>
</evidence>
<dbReference type="EC" id="2.7.1.71" evidence="3 11"/>
<keyword evidence="11" id="KW-0479">Metal-binding</keyword>
<keyword evidence="11" id="KW-0460">Magnesium</keyword>
<organism evidence="12 13">
    <name type="scientific">Marinicrinis sediminis</name>
    <dbReference type="NCBI Taxonomy" id="1652465"/>
    <lineage>
        <taxon>Bacteria</taxon>
        <taxon>Bacillati</taxon>
        <taxon>Bacillota</taxon>
        <taxon>Bacilli</taxon>
        <taxon>Bacillales</taxon>
        <taxon>Paenibacillaceae</taxon>
    </lineage>
</organism>
<keyword evidence="5 11" id="KW-0808">Transferase</keyword>
<keyword evidence="4 11" id="KW-0028">Amino-acid biosynthesis</keyword>
<feature type="binding site" evidence="11">
    <location>
        <position position="85"/>
    </location>
    <ligand>
        <name>substrate</name>
    </ligand>
</feature>
<dbReference type="CDD" id="cd00464">
    <property type="entry name" value="SK"/>
    <property type="match status" value="1"/>
</dbReference>
<dbReference type="InterPro" id="IPR027417">
    <property type="entry name" value="P-loop_NTPase"/>
</dbReference>
<feature type="binding site" evidence="11">
    <location>
        <position position="123"/>
    </location>
    <ligand>
        <name>ATP</name>
        <dbReference type="ChEBI" id="CHEBI:30616"/>
    </ligand>
</feature>
<dbReference type="EMBL" id="JBHUMM010000001">
    <property type="protein sequence ID" value="MFD2670251.1"/>
    <property type="molecule type" value="Genomic_DNA"/>
</dbReference>
<proteinExistence type="inferred from homology"/>
<dbReference type="Pfam" id="PF01202">
    <property type="entry name" value="SKI"/>
    <property type="match status" value="1"/>
</dbReference>
<comment type="similarity">
    <text evidence="2 11">Belongs to the shikimate kinase family.</text>
</comment>
<feature type="binding site" evidence="11">
    <location>
        <position position="141"/>
    </location>
    <ligand>
        <name>substrate</name>
    </ligand>
</feature>
<dbReference type="PRINTS" id="PR01100">
    <property type="entry name" value="SHIKIMTKNASE"/>
</dbReference>
<dbReference type="RefSeq" id="WP_379927586.1">
    <property type="nucleotide sequence ID" value="NZ_JBHUMM010000001.1"/>
</dbReference>
<comment type="caution">
    <text evidence="12">The sequence shown here is derived from an EMBL/GenBank/DDBJ whole genome shotgun (WGS) entry which is preliminary data.</text>
</comment>
<evidence type="ECO:0000256" key="10">
    <source>
        <dbReference type="ARBA" id="ARBA00048567"/>
    </source>
</evidence>
<evidence type="ECO:0000256" key="3">
    <source>
        <dbReference type="ARBA" id="ARBA00012154"/>
    </source>
</evidence>